<evidence type="ECO:0000256" key="2">
    <source>
        <dbReference type="ARBA" id="ARBA00010778"/>
    </source>
</evidence>
<evidence type="ECO:0000256" key="3">
    <source>
        <dbReference type="ARBA" id="ARBA00019193"/>
    </source>
</evidence>
<evidence type="ECO:0000256" key="4">
    <source>
        <dbReference type="ARBA" id="ARBA00023273"/>
    </source>
</evidence>
<evidence type="ECO:0000313" key="6">
    <source>
        <dbReference type="Proteomes" id="UP001378960"/>
    </source>
</evidence>
<dbReference type="Proteomes" id="UP001378960">
    <property type="component" value="Unassembled WGS sequence"/>
</dbReference>
<dbReference type="GO" id="GO:0042995">
    <property type="term" value="C:cell projection"/>
    <property type="evidence" value="ECO:0007669"/>
    <property type="project" value="UniProtKB-SubCell"/>
</dbReference>
<name>A0AAV5R2T1_PICKL</name>
<dbReference type="InterPro" id="IPR038586">
    <property type="entry name" value="Tctex-1-like_sf"/>
</dbReference>
<protein>
    <recommendedName>
        <fullName evidence="3">Topoisomerase I damage affected protein 2</fullName>
    </recommendedName>
</protein>
<comment type="caution">
    <text evidence="5">The sequence shown here is derived from an EMBL/GenBank/DDBJ whole genome shotgun (WGS) entry which is preliminary data.</text>
</comment>
<keyword evidence="4" id="KW-0966">Cell projection</keyword>
<dbReference type="AlphaFoldDB" id="A0AAV5R2T1"/>
<dbReference type="InterPro" id="IPR005334">
    <property type="entry name" value="Tctex-1-like"/>
</dbReference>
<dbReference type="Pfam" id="PF03645">
    <property type="entry name" value="Tctex-1"/>
    <property type="match status" value="1"/>
</dbReference>
<sequence length="114" mass="13000">MTVTPVIKTKEINPSKLPINDTELTQFINSQISTNNTISIDQLCEEILKLLKGKSSKFKYIINSNIFSIIDYSDNNKINSSFNALWDNENDGLFNIQFPLNDNQILLTIIFISI</sequence>
<dbReference type="Gene3D" id="3.30.1140.40">
    <property type="entry name" value="Tctex-1"/>
    <property type="match status" value="1"/>
</dbReference>
<accession>A0AAV5R2T1</accession>
<evidence type="ECO:0000256" key="1">
    <source>
        <dbReference type="ARBA" id="ARBA00004316"/>
    </source>
</evidence>
<comment type="subcellular location">
    <subcellularLocation>
        <location evidence="1">Cell projection</location>
    </subcellularLocation>
</comment>
<keyword evidence="6" id="KW-1185">Reference proteome</keyword>
<comment type="similarity">
    <text evidence="2">Belongs to the TDA2 family.</text>
</comment>
<organism evidence="5 6">
    <name type="scientific">Pichia kluyveri</name>
    <name type="common">Yeast</name>
    <dbReference type="NCBI Taxonomy" id="36015"/>
    <lineage>
        <taxon>Eukaryota</taxon>
        <taxon>Fungi</taxon>
        <taxon>Dikarya</taxon>
        <taxon>Ascomycota</taxon>
        <taxon>Saccharomycotina</taxon>
        <taxon>Pichiomycetes</taxon>
        <taxon>Pichiales</taxon>
        <taxon>Pichiaceae</taxon>
        <taxon>Pichia</taxon>
    </lineage>
</organism>
<gene>
    <name evidence="5" type="ORF">DAPK24_015110</name>
</gene>
<proteinExistence type="inferred from homology"/>
<evidence type="ECO:0000313" key="5">
    <source>
        <dbReference type="EMBL" id="GMM44936.1"/>
    </source>
</evidence>
<dbReference type="EMBL" id="BTGB01000001">
    <property type="protein sequence ID" value="GMM44936.1"/>
    <property type="molecule type" value="Genomic_DNA"/>
</dbReference>
<reference evidence="5 6" key="1">
    <citation type="journal article" date="2023" name="Elife">
        <title>Identification of key yeast species and microbe-microbe interactions impacting larval growth of Drosophila in the wild.</title>
        <authorList>
            <person name="Mure A."/>
            <person name="Sugiura Y."/>
            <person name="Maeda R."/>
            <person name="Honda K."/>
            <person name="Sakurai N."/>
            <person name="Takahashi Y."/>
            <person name="Watada M."/>
            <person name="Katoh T."/>
            <person name="Gotoh A."/>
            <person name="Gotoh Y."/>
            <person name="Taniguchi I."/>
            <person name="Nakamura K."/>
            <person name="Hayashi T."/>
            <person name="Katayama T."/>
            <person name="Uemura T."/>
            <person name="Hattori Y."/>
        </authorList>
    </citation>
    <scope>NUCLEOTIDE SEQUENCE [LARGE SCALE GENOMIC DNA]</scope>
    <source>
        <strain evidence="5 6">PK-24</strain>
    </source>
</reference>